<dbReference type="Proteomes" id="UP000295689">
    <property type="component" value="Unassembled WGS sequence"/>
</dbReference>
<evidence type="ECO:0000256" key="2">
    <source>
        <dbReference type="SAM" id="SignalP"/>
    </source>
</evidence>
<evidence type="ECO:0000313" key="3">
    <source>
        <dbReference type="EMBL" id="TCN25180.1"/>
    </source>
</evidence>
<dbReference type="InterPro" id="IPR042100">
    <property type="entry name" value="Bug_dom1"/>
</dbReference>
<organism evidence="3 4">
    <name type="scientific">Mesobacillus foraminis</name>
    <dbReference type="NCBI Taxonomy" id="279826"/>
    <lineage>
        <taxon>Bacteria</taxon>
        <taxon>Bacillati</taxon>
        <taxon>Bacillota</taxon>
        <taxon>Bacilli</taxon>
        <taxon>Bacillales</taxon>
        <taxon>Bacillaceae</taxon>
        <taxon>Mesobacillus</taxon>
    </lineage>
</organism>
<protein>
    <submittedName>
        <fullName evidence="3">Tripartite-type tricarboxylate transporter receptor subunit TctC</fullName>
    </submittedName>
</protein>
<feature type="chain" id="PRO_5039392534" evidence="2">
    <location>
        <begin position="24"/>
        <end position="322"/>
    </location>
</feature>
<sequence>MKRKLLFLLFLMISVFMGCSVKEKPNVASEDVQIVAPSPAGGGWDRTARAIKDILTSQELVNGNISIVNKIGAGGELGWKSINQEREGQVLAVNSSLLITNQLLGRSQLTVKDFTPLATLATEWEVVLVSKDSDISSARALMDHLREAPHNYRFGVSPRLGNDDQLSFVLAGRQAGIEAEQLDYYVYEDSDQVVEALLSHQVDVAAMSLSEAKKYYDSKQVRLLVVSSHQRVSEIPEVPTWKEEGIDLVFQHWRGVMGPAGMTEEEIQFWDETFAQMVSTKEWKQTLKKYMWKDFYKNSKETKKYLEEQSKMYEELLGASGQ</sequence>
<dbReference type="AlphaFoldDB" id="A0A4V2RDK5"/>
<keyword evidence="3" id="KW-0675">Receptor</keyword>
<keyword evidence="4" id="KW-1185">Reference proteome</keyword>
<evidence type="ECO:0000313" key="4">
    <source>
        <dbReference type="Proteomes" id="UP000295689"/>
    </source>
</evidence>
<name>A0A4V2RDK5_9BACI</name>
<dbReference type="Pfam" id="PF03401">
    <property type="entry name" value="TctC"/>
    <property type="match status" value="1"/>
</dbReference>
<keyword evidence="2" id="KW-0732">Signal</keyword>
<comment type="similarity">
    <text evidence="1">Belongs to the UPF0065 (bug) family.</text>
</comment>
<dbReference type="Gene3D" id="3.40.190.10">
    <property type="entry name" value="Periplasmic binding protein-like II"/>
    <property type="match status" value="1"/>
</dbReference>
<gene>
    <name evidence="3" type="ORF">EV146_106384</name>
</gene>
<dbReference type="PANTHER" id="PTHR42928">
    <property type="entry name" value="TRICARBOXYLATE-BINDING PROTEIN"/>
    <property type="match status" value="1"/>
</dbReference>
<dbReference type="PIRSF" id="PIRSF017082">
    <property type="entry name" value="YflP"/>
    <property type="match status" value="1"/>
</dbReference>
<dbReference type="PROSITE" id="PS51257">
    <property type="entry name" value="PROKAR_LIPOPROTEIN"/>
    <property type="match status" value="1"/>
</dbReference>
<reference evidence="3 4" key="1">
    <citation type="journal article" date="2015" name="Stand. Genomic Sci.">
        <title>Genomic Encyclopedia of Bacterial and Archaeal Type Strains, Phase III: the genomes of soil and plant-associated and newly described type strains.</title>
        <authorList>
            <person name="Whitman W.B."/>
            <person name="Woyke T."/>
            <person name="Klenk H.P."/>
            <person name="Zhou Y."/>
            <person name="Lilburn T.G."/>
            <person name="Beck B.J."/>
            <person name="De Vos P."/>
            <person name="Vandamme P."/>
            <person name="Eisen J.A."/>
            <person name="Garrity G."/>
            <person name="Hugenholtz P."/>
            <person name="Kyrpides N.C."/>
        </authorList>
    </citation>
    <scope>NUCLEOTIDE SEQUENCE [LARGE SCALE GENOMIC DNA]</scope>
    <source>
        <strain evidence="3 4">CV53</strain>
    </source>
</reference>
<comment type="caution">
    <text evidence="3">The sequence shown here is derived from an EMBL/GenBank/DDBJ whole genome shotgun (WGS) entry which is preliminary data.</text>
</comment>
<dbReference type="PANTHER" id="PTHR42928:SF3">
    <property type="entry name" value="UPF0065 PROTEIN YFLP"/>
    <property type="match status" value="1"/>
</dbReference>
<dbReference type="EMBL" id="SLVV01000006">
    <property type="protein sequence ID" value="TCN25180.1"/>
    <property type="molecule type" value="Genomic_DNA"/>
</dbReference>
<accession>A0A4V2RDK5</accession>
<feature type="signal peptide" evidence="2">
    <location>
        <begin position="1"/>
        <end position="23"/>
    </location>
</feature>
<proteinExistence type="inferred from homology"/>
<dbReference type="CDD" id="cd07012">
    <property type="entry name" value="PBP2_Bug_TTT"/>
    <property type="match status" value="1"/>
</dbReference>
<dbReference type="Gene3D" id="3.40.190.150">
    <property type="entry name" value="Bordetella uptake gene, domain 1"/>
    <property type="match status" value="1"/>
</dbReference>
<dbReference type="InterPro" id="IPR005064">
    <property type="entry name" value="BUG"/>
</dbReference>
<evidence type="ECO:0000256" key="1">
    <source>
        <dbReference type="ARBA" id="ARBA00006987"/>
    </source>
</evidence>
<dbReference type="RefSeq" id="WP_241993905.1">
    <property type="nucleotide sequence ID" value="NZ_JABUHM010000004.1"/>
</dbReference>
<dbReference type="SUPFAM" id="SSF53850">
    <property type="entry name" value="Periplasmic binding protein-like II"/>
    <property type="match status" value="1"/>
</dbReference>